<feature type="region of interest" description="Disordered" evidence="1">
    <location>
        <begin position="1"/>
        <end position="23"/>
    </location>
</feature>
<evidence type="ECO:0000313" key="2">
    <source>
        <dbReference type="EMBL" id="KZS13669.1"/>
    </source>
</evidence>
<proteinExistence type="predicted"/>
<comment type="caution">
    <text evidence="2">The sequence shown here is derived from an EMBL/GenBank/DDBJ whole genome shotgun (WGS) entry which is preliminary data.</text>
</comment>
<name>A0A0P5E2E3_9CRUS</name>
<protein>
    <submittedName>
        <fullName evidence="2">Uncharacterized protein</fullName>
    </submittedName>
</protein>
<sequence length="49" mass="5621">MVVHGCVEQRQASQSQGKTWRRVTARTPAFRDVKGAIYQRQLCSTRQNS</sequence>
<dbReference type="EMBL" id="LRGB01001036">
    <property type="protein sequence ID" value="KZS13669.1"/>
    <property type="molecule type" value="Genomic_DNA"/>
</dbReference>
<evidence type="ECO:0000313" key="3">
    <source>
        <dbReference type="Proteomes" id="UP000076858"/>
    </source>
</evidence>
<dbReference type="Proteomes" id="UP000076858">
    <property type="component" value="Unassembled WGS sequence"/>
</dbReference>
<reference evidence="2 3" key="1">
    <citation type="submission" date="2016-03" db="EMBL/GenBank/DDBJ databases">
        <title>EvidentialGene: Evidence-directed Construction of Genes on Genomes.</title>
        <authorList>
            <person name="Gilbert D.G."/>
            <person name="Choi J.-H."/>
            <person name="Mockaitis K."/>
            <person name="Colbourne J."/>
            <person name="Pfrender M."/>
        </authorList>
    </citation>
    <scope>NUCLEOTIDE SEQUENCE [LARGE SCALE GENOMIC DNA]</scope>
    <source>
        <strain evidence="2 3">Xinb3</strain>
        <tissue evidence="2">Complete organism</tissue>
    </source>
</reference>
<accession>A0A0P5E2E3</accession>
<evidence type="ECO:0000256" key="1">
    <source>
        <dbReference type="SAM" id="MobiDB-lite"/>
    </source>
</evidence>
<organism evidence="2 3">
    <name type="scientific">Daphnia magna</name>
    <dbReference type="NCBI Taxonomy" id="35525"/>
    <lineage>
        <taxon>Eukaryota</taxon>
        <taxon>Metazoa</taxon>
        <taxon>Ecdysozoa</taxon>
        <taxon>Arthropoda</taxon>
        <taxon>Crustacea</taxon>
        <taxon>Branchiopoda</taxon>
        <taxon>Diplostraca</taxon>
        <taxon>Cladocera</taxon>
        <taxon>Anomopoda</taxon>
        <taxon>Daphniidae</taxon>
        <taxon>Daphnia</taxon>
    </lineage>
</organism>
<keyword evidence="3" id="KW-1185">Reference proteome</keyword>
<gene>
    <name evidence="2" type="ORF">APZ42_021078</name>
</gene>
<dbReference type="AlphaFoldDB" id="A0A0P5E2E3"/>